<evidence type="ECO:0000313" key="1">
    <source>
        <dbReference type="EMBL" id="MDT8899457.1"/>
    </source>
</evidence>
<dbReference type="Proteomes" id="UP001254165">
    <property type="component" value="Unassembled WGS sequence"/>
</dbReference>
<name>A0ABU3NRL3_9CHLR</name>
<dbReference type="EMBL" id="JAUHMF010000004">
    <property type="protein sequence ID" value="MDT8899457.1"/>
    <property type="molecule type" value="Genomic_DNA"/>
</dbReference>
<accession>A0ABU3NRL3</accession>
<comment type="caution">
    <text evidence="1">The sequence shown here is derived from an EMBL/GenBank/DDBJ whole genome shotgun (WGS) entry which is preliminary data.</text>
</comment>
<organism evidence="1 2">
    <name type="scientific">Thermanaerothrix solaris</name>
    <dbReference type="NCBI Taxonomy" id="3058434"/>
    <lineage>
        <taxon>Bacteria</taxon>
        <taxon>Bacillati</taxon>
        <taxon>Chloroflexota</taxon>
        <taxon>Anaerolineae</taxon>
        <taxon>Anaerolineales</taxon>
        <taxon>Anaerolineaceae</taxon>
        <taxon>Thermanaerothrix</taxon>
    </lineage>
</organism>
<keyword evidence="2" id="KW-1185">Reference proteome</keyword>
<dbReference type="RefSeq" id="WP_315626183.1">
    <property type="nucleotide sequence ID" value="NZ_JAUHMF010000004.1"/>
</dbReference>
<sequence length="67" mass="7889">MMTEAELEQILHRLRERHLFDEVFVLIVEREKGELKLLDYGMKEIGDLAAWIAVQKEKHQHTEGESA</sequence>
<gene>
    <name evidence="1" type="ORF">QYE77_14425</name>
</gene>
<proteinExistence type="predicted"/>
<evidence type="ECO:0000313" key="2">
    <source>
        <dbReference type="Proteomes" id="UP001254165"/>
    </source>
</evidence>
<reference evidence="1 2" key="1">
    <citation type="submission" date="2023-07" db="EMBL/GenBank/DDBJ databases">
        <title>Novel species of Thermanaerothrix with wide hydrolytic capabilities.</title>
        <authorList>
            <person name="Zayulina K.S."/>
            <person name="Podosokorskaya O.A."/>
            <person name="Elcheninov A.G."/>
        </authorList>
    </citation>
    <scope>NUCLEOTIDE SEQUENCE [LARGE SCALE GENOMIC DNA]</scope>
    <source>
        <strain evidence="1 2">4228-RoL</strain>
    </source>
</reference>
<protein>
    <submittedName>
        <fullName evidence="1">Uncharacterized protein</fullName>
    </submittedName>
</protein>